<dbReference type="Pfam" id="PF13302">
    <property type="entry name" value="Acetyltransf_3"/>
    <property type="match status" value="1"/>
</dbReference>
<accession>A0A7C9H9I1</accession>
<feature type="domain" description="N-acetyltransferase" evidence="1">
    <location>
        <begin position="29"/>
        <end position="185"/>
    </location>
</feature>
<dbReference type="Proteomes" id="UP000483078">
    <property type="component" value="Unassembled WGS sequence"/>
</dbReference>
<protein>
    <submittedName>
        <fullName evidence="2">GNAT family N-acetyltransferase</fullName>
    </submittedName>
</protein>
<evidence type="ECO:0000313" key="2">
    <source>
        <dbReference type="EMBL" id="MTJ03466.1"/>
    </source>
</evidence>
<dbReference type="PANTHER" id="PTHR43441:SF2">
    <property type="entry name" value="FAMILY ACETYLTRANSFERASE, PUTATIVE (AFU_ORTHOLOGUE AFUA_7G00850)-RELATED"/>
    <property type="match status" value="1"/>
</dbReference>
<proteinExistence type="predicted"/>
<keyword evidence="2" id="KW-0808">Transferase</keyword>
<reference evidence="2 3" key="1">
    <citation type="submission" date="2019-06" db="EMBL/GenBank/DDBJ databases">
        <title>Enrichment of Autotrophic Halophilic Microorganisms from Red Sea Brine Pool Using Microbial Electrosynthesis System.</title>
        <authorList>
            <person name="Alqahtani M.F."/>
            <person name="Bajracharya S."/>
            <person name="Katuri K.P."/>
            <person name="Ali M."/>
            <person name="Saikaly P.E."/>
        </authorList>
    </citation>
    <scope>NUCLEOTIDE SEQUENCE [LARGE SCALE GENOMIC DNA]</scope>
    <source>
        <strain evidence="2">MES6</strain>
    </source>
</reference>
<dbReference type="GO" id="GO:0008999">
    <property type="term" value="F:protein-N-terminal-alanine acetyltransferase activity"/>
    <property type="evidence" value="ECO:0007669"/>
    <property type="project" value="TreeGrafter"/>
</dbReference>
<dbReference type="InterPro" id="IPR000182">
    <property type="entry name" value="GNAT_dom"/>
</dbReference>
<dbReference type="AlphaFoldDB" id="A0A7C9H9I1"/>
<dbReference type="GO" id="GO:1990189">
    <property type="term" value="F:protein N-terminal-serine acetyltransferase activity"/>
    <property type="evidence" value="ECO:0007669"/>
    <property type="project" value="TreeGrafter"/>
</dbReference>
<comment type="caution">
    <text evidence="2">The sequence shown here is derived from an EMBL/GenBank/DDBJ whole genome shotgun (WGS) entry which is preliminary data.</text>
</comment>
<organism evidence="2 3">
    <name type="scientific">Sediminimonas qiaohouensis</name>
    <dbReference type="NCBI Taxonomy" id="552061"/>
    <lineage>
        <taxon>Bacteria</taxon>
        <taxon>Pseudomonadati</taxon>
        <taxon>Pseudomonadota</taxon>
        <taxon>Alphaproteobacteria</taxon>
        <taxon>Rhodobacterales</taxon>
        <taxon>Roseobacteraceae</taxon>
        <taxon>Sediminimonas</taxon>
    </lineage>
</organism>
<dbReference type="FunFam" id="3.40.630.30:FF:000047">
    <property type="entry name" value="Acetyltransferase, GNAT family"/>
    <property type="match status" value="1"/>
</dbReference>
<dbReference type="InterPro" id="IPR051908">
    <property type="entry name" value="Ribosomal_N-acetyltransferase"/>
</dbReference>
<evidence type="ECO:0000259" key="1">
    <source>
        <dbReference type="PROSITE" id="PS51186"/>
    </source>
</evidence>
<name>A0A7C9H9I1_9RHOB</name>
<dbReference type="EMBL" id="VENJ01000002">
    <property type="protein sequence ID" value="MTJ03466.1"/>
    <property type="molecule type" value="Genomic_DNA"/>
</dbReference>
<dbReference type="InterPro" id="IPR016181">
    <property type="entry name" value="Acyl_CoA_acyltransferase"/>
</dbReference>
<dbReference type="PANTHER" id="PTHR43441">
    <property type="entry name" value="RIBOSOMAL-PROTEIN-SERINE ACETYLTRANSFERASE"/>
    <property type="match status" value="1"/>
</dbReference>
<dbReference type="CDD" id="cd04301">
    <property type="entry name" value="NAT_SF"/>
    <property type="match status" value="1"/>
</dbReference>
<sequence>MMDLPIGEYLQGWNPAAPPTGARLTGRTASLRRLTSDDARPLFARLHSAKAPQDWLYMPVGPFTSEAEFTDWCTSVAAVDDPLFYAMVAGENDTPFGFCSLMNIKPEGGSIEIGFVMVAPQYQKSTAFTEAMYLMARHAFDLGYRRYEWKCDALNHRSRRAAHRLGFSYEGLFRQAVVIKGRNRDTKWFSIIDSEWPELDKLYARWLDPANFDERGQQNLSLSRLTAPHIAQRDPDLPPE</sequence>
<evidence type="ECO:0000313" key="3">
    <source>
        <dbReference type="Proteomes" id="UP000483078"/>
    </source>
</evidence>
<dbReference type="PROSITE" id="PS51186">
    <property type="entry name" value="GNAT"/>
    <property type="match status" value="1"/>
</dbReference>
<gene>
    <name evidence="2" type="ORF">FH759_02050</name>
</gene>
<dbReference type="SUPFAM" id="SSF55729">
    <property type="entry name" value="Acyl-CoA N-acyltransferases (Nat)"/>
    <property type="match status" value="1"/>
</dbReference>
<dbReference type="Gene3D" id="3.40.630.30">
    <property type="match status" value="1"/>
</dbReference>
<dbReference type="GO" id="GO:0005737">
    <property type="term" value="C:cytoplasm"/>
    <property type="evidence" value="ECO:0007669"/>
    <property type="project" value="TreeGrafter"/>
</dbReference>